<evidence type="ECO:0000259" key="3">
    <source>
        <dbReference type="PROSITE" id="PS50086"/>
    </source>
</evidence>
<proteinExistence type="predicted"/>
<dbReference type="OrthoDB" id="159449at2759"/>
<dbReference type="GO" id="GO:0005096">
    <property type="term" value="F:GTPase activator activity"/>
    <property type="evidence" value="ECO:0007669"/>
    <property type="project" value="UniProtKB-KW"/>
</dbReference>
<keyword evidence="1" id="KW-0343">GTPase activation</keyword>
<dbReference type="SMART" id="SM00164">
    <property type="entry name" value="TBC"/>
    <property type="match status" value="1"/>
</dbReference>
<dbReference type="Gene3D" id="1.10.10.750">
    <property type="entry name" value="Ypt/Rab-GAP domain of gyp1p, domain 1"/>
    <property type="match status" value="1"/>
</dbReference>
<feature type="region of interest" description="Disordered" evidence="2">
    <location>
        <begin position="351"/>
        <end position="383"/>
    </location>
</feature>
<dbReference type="InterPro" id="IPR035969">
    <property type="entry name" value="Rab-GAP_TBC_sf"/>
</dbReference>
<dbReference type="AlphaFoldDB" id="A0A210QTS4"/>
<dbReference type="GO" id="GO:0031267">
    <property type="term" value="F:small GTPase binding"/>
    <property type="evidence" value="ECO:0007669"/>
    <property type="project" value="TreeGrafter"/>
</dbReference>
<gene>
    <name evidence="4" type="ORF">KP79_PYT15720</name>
</gene>
<dbReference type="FunFam" id="1.10.472.80:FF:000008">
    <property type="entry name" value="TBC1 domain family member 10A"/>
    <property type="match status" value="1"/>
</dbReference>
<comment type="caution">
    <text evidence="4">The sequence shown here is derived from an EMBL/GenBank/DDBJ whole genome shotgun (WGS) entry which is preliminary data.</text>
</comment>
<feature type="region of interest" description="Disordered" evidence="2">
    <location>
        <begin position="1"/>
        <end position="45"/>
    </location>
</feature>
<organism evidence="4 5">
    <name type="scientific">Mizuhopecten yessoensis</name>
    <name type="common">Japanese scallop</name>
    <name type="synonym">Patinopecten yessoensis</name>
    <dbReference type="NCBI Taxonomy" id="6573"/>
    <lineage>
        <taxon>Eukaryota</taxon>
        <taxon>Metazoa</taxon>
        <taxon>Spiralia</taxon>
        <taxon>Lophotrochozoa</taxon>
        <taxon>Mollusca</taxon>
        <taxon>Bivalvia</taxon>
        <taxon>Autobranchia</taxon>
        <taxon>Pteriomorphia</taxon>
        <taxon>Pectinida</taxon>
        <taxon>Pectinoidea</taxon>
        <taxon>Pectinidae</taxon>
        <taxon>Mizuhopecten</taxon>
    </lineage>
</organism>
<evidence type="ECO:0000313" key="4">
    <source>
        <dbReference type="EMBL" id="OWF52163.1"/>
    </source>
</evidence>
<keyword evidence="5" id="KW-1185">Reference proteome</keyword>
<dbReference type="Gene3D" id="1.10.8.270">
    <property type="entry name" value="putative rabgap domain of human tbc1 domain family member 14 like domains"/>
    <property type="match status" value="1"/>
</dbReference>
<dbReference type="Proteomes" id="UP000242188">
    <property type="component" value="Unassembled WGS sequence"/>
</dbReference>
<sequence>MANADPGRDYSDEDAAMSQASAPMEENGAHPSPGSSKQNGNAMSHVDRYGFIGGSQYTDPDDERRLPSDILRKRELKWLEMFENWEKWMSKRFKKIKERCRKGIPPSLRSRAWQYLCGSKFLMENNKGRFENYLQQSGDPKWMDDIKKDLHRQFPLHVMFTSKDGYGQEDLFKILKAYTIHNPKDGYCQAQAPIAAVLLMHMPAEQAFWCLVSICEKYLPGYFSPGLEAVQVDGDVLFGLVKRTSPAIYKHLKKQDVIPILYMTEWFMCVFTRTLPWSSVLRVWDVFFCEGVKVLFRVGLVLVRITLGEPGTLSKCPSLYETLEALRRLPLQLLEEEGLIQETLRLNINERDMEKEHQKQVQRRRAKEKAKDASRSKSKTRKT</sequence>
<dbReference type="PROSITE" id="PS50086">
    <property type="entry name" value="TBC_RABGAP"/>
    <property type="match status" value="1"/>
</dbReference>
<feature type="compositionally biased region" description="Basic and acidic residues" evidence="2">
    <location>
        <begin position="1"/>
        <end position="10"/>
    </location>
</feature>
<accession>A0A210QTS4</accession>
<dbReference type="STRING" id="6573.A0A210QTS4"/>
<dbReference type="EMBL" id="NEDP02001925">
    <property type="protein sequence ID" value="OWF52163.1"/>
    <property type="molecule type" value="Genomic_DNA"/>
</dbReference>
<dbReference type="GO" id="GO:0005886">
    <property type="term" value="C:plasma membrane"/>
    <property type="evidence" value="ECO:0007669"/>
    <property type="project" value="UniProtKB-ARBA"/>
</dbReference>
<evidence type="ECO:0000256" key="1">
    <source>
        <dbReference type="ARBA" id="ARBA00022468"/>
    </source>
</evidence>
<dbReference type="Pfam" id="PF00566">
    <property type="entry name" value="RabGAP-TBC"/>
    <property type="match status" value="1"/>
</dbReference>
<feature type="domain" description="Rab-GAP TBC" evidence="3">
    <location>
        <begin position="103"/>
        <end position="291"/>
    </location>
</feature>
<dbReference type="FunFam" id="1.10.10.750:FF:000001">
    <property type="entry name" value="TBC1 domain family member 10A"/>
    <property type="match status" value="1"/>
</dbReference>
<dbReference type="PANTHER" id="PTHR47219">
    <property type="entry name" value="RAB GTPASE-ACTIVATING PROTEIN 1-LIKE"/>
    <property type="match status" value="1"/>
</dbReference>
<protein>
    <submittedName>
        <fullName evidence="4">TBC1 domain family member 10B</fullName>
    </submittedName>
</protein>
<feature type="compositionally biased region" description="Polar residues" evidence="2">
    <location>
        <begin position="33"/>
        <end position="42"/>
    </location>
</feature>
<name>A0A210QTS4_MIZYE</name>
<dbReference type="InterPro" id="IPR000195">
    <property type="entry name" value="Rab-GAP-TBC_dom"/>
</dbReference>
<dbReference type="InterPro" id="IPR050302">
    <property type="entry name" value="Rab_GAP_TBC_domain"/>
</dbReference>
<evidence type="ECO:0000256" key="2">
    <source>
        <dbReference type="SAM" id="MobiDB-lite"/>
    </source>
</evidence>
<dbReference type="Gene3D" id="1.10.472.80">
    <property type="entry name" value="Ypt/Rab-GAP domain of gyp1p, domain 3"/>
    <property type="match status" value="1"/>
</dbReference>
<dbReference type="SUPFAM" id="SSF47923">
    <property type="entry name" value="Ypt/Rab-GAP domain of gyp1p"/>
    <property type="match status" value="2"/>
</dbReference>
<reference evidence="4 5" key="1">
    <citation type="journal article" date="2017" name="Nat. Ecol. Evol.">
        <title>Scallop genome provides insights into evolution of bilaterian karyotype and development.</title>
        <authorList>
            <person name="Wang S."/>
            <person name="Zhang J."/>
            <person name="Jiao W."/>
            <person name="Li J."/>
            <person name="Xun X."/>
            <person name="Sun Y."/>
            <person name="Guo X."/>
            <person name="Huan P."/>
            <person name="Dong B."/>
            <person name="Zhang L."/>
            <person name="Hu X."/>
            <person name="Sun X."/>
            <person name="Wang J."/>
            <person name="Zhao C."/>
            <person name="Wang Y."/>
            <person name="Wang D."/>
            <person name="Huang X."/>
            <person name="Wang R."/>
            <person name="Lv J."/>
            <person name="Li Y."/>
            <person name="Zhang Z."/>
            <person name="Liu B."/>
            <person name="Lu W."/>
            <person name="Hui Y."/>
            <person name="Liang J."/>
            <person name="Zhou Z."/>
            <person name="Hou R."/>
            <person name="Li X."/>
            <person name="Liu Y."/>
            <person name="Li H."/>
            <person name="Ning X."/>
            <person name="Lin Y."/>
            <person name="Zhao L."/>
            <person name="Xing Q."/>
            <person name="Dou J."/>
            <person name="Li Y."/>
            <person name="Mao J."/>
            <person name="Guo H."/>
            <person name="Dou H."/>
            <person name="Li T."/>
            <person name="Mu C."/>
            <person name="Jiang W."/>
            <person name="Fu Q."/>
            <person name="Fu X."/>
            <person name="Miao Y."/>
            <person name="Liu J."/>
            <person name="Yu Q."/>
            <person name="Li R."/>
            <person name="Liao H."/>
            <person name="Li X."/>
            <person name="Kong Y."/>
            <person name="Jiang Z."/>
            <person name="Chourrout D."/>
            <person name="Li R."/>
            <person name="Bao Z."/>
        </authorList>
    </citation>
    <scope>NUCLEOTIDE SEQUENCE [LARGE SCALE GENOMIC DNA]</scope>
    <source>
        <strain evidence="4 5">PY_sf001</strain>
    </source>
</reference>
<evidence type="ECO:0000313" key="5">
    <source>
        <dbReference type="Proteomes" id="UP000242188"/>
    </source>
</evidence>
<dbReference type="PANTHER" id="PTHR47219:SF4">
    <property type="entry name" value="TBC1 DOMAIN FAMILY MEMBER 10A"/>
    <property type="match status" value="1"/>
</dbReference>
<dbReference type="FunFam" id="1.10.8.270:FF:000007">
    <property type="entry name" value="TBC1 domain family member 10A"/>
    <property type="match status" value="1"/>
</dbReference>